<dbReference type="InterPro" id="IPR051153">
    <property type="entry name" value="Yeast_CWMannoprotein_PIR"/>
</dbReference>
<name>A0AAJ0LZR5_9PEZI</name>
<evidence type="ECO:0000256" key="3">
    <source>
        <dbReference type="ARBA" id="ARBA00022525"/>
    </source>
</evidence>
<keyword evidence="4 6" id="KW-0732">Signal</keyword>
<accession>A0AAJ0LZR5</accession>
<dbReference type="GO" id="GO:0031505">
    <property type="term" value="P:fungal-type cell wall organization"/>
    <property type="evidence" value="ECO:0007669"/>
    <property type="project" value="TreeGrafter"/>
</dbReference>
<dbReference type="RefSeq" id="XP_062719445.1">
    <property type="nucleotide sequence ID" value="XM_062863584.1"/>
</dbReference>
<dbReference type="PANTHER" id="PTHR47254:SF1">
    <property type="entry name" value="CELL WALL MANNOPROTEIN CIS3-RELATED"/>
    <property type="match status" value="1"/>
</dbReference>
<evidence type="ECO:0000256" key="2">
    <source>
        <dbReference type="ARBA" id="ARBA00022512"/>
    </source>
</evidence>
<feature type="domain" description="Cell wall mannoprotein PIR1-like C-terminal" evidence="7">
    <location>
        <begin position="81"/>
        <end position="152"/>
    </location>
</feature>
<dbReference type="GeneID" id="87882413"/>
<dbReference type="Proteomes" id="UP001273166">
    <property type="component" value="Unassembled WGS sequence"/>
</dbReference>
<protein>
    <recommendedName>
        <fullName evidence="7">Cell wall mannoprotein PIR1-like C-terminal domain-containing protein</fullName>
    </recommendedName>
</protein>
<organism evidence="8 9">
    <name type="scientific">Chaetomium strumarium</name>
    <dbReference type="NCBI Taxonomy" id="1170767"/>
    <lineage>
        <taxon>Eukaryota</taxon>
        <taxon>Fungi</taxon>
        <taxon>Dikarya</taxon>
        <taxon>Ascomycota</taxon>
        <taxon>Pezizomycotina</taxon>
        <taxon>Sordariomycetes</taxon>
        <taxon>Sordariomycetidae</taxon>
        <taxon>Sordariales</taxon>
        <taxon>Chaetomiaceae</taxon>
        <taxon>Chaetomium</taxon>
    </lineage>
</organism>
<sequence>MKLHIFLAHLAMIVGIIAQGVTQQIAPEGGLPDNCVGTRNGKFQISISPLVAPDKKRDLDLQARGTCDAEGILTLELNNTVLTDSHSRTGYIASNYQFQFDQPPQSGAIYTAGFSICQNGSLAFGPSTIFWRCRSGTFWNLYDRWFAEQCEPAEVVVLPCVENPTPSADQGSVVGTQVVTTTIVSPLADGQPQVVTTTTAILICQIGDGRFLVPFSACHHVMRHIRLTRNRPNSGAHNALRSRCDHPDGHVHRPARFSRPRWANSSHWGGFAYHVDRSADNHLRSCWSTDQRSASWRRQPYSGSCGEWWGGSNRTCGWRGNGILGLLSWGKPKELVMGNVLLLNLRLVLFSMGLMGPGSTPAGSYRGVLGSQKSHRWSQQHVIP</sequence>
<proteinExistence type="inferred from homology"/>
<comment type="caution">
    <text evidence="8">The sequence shown here is derived from an EMBL/GenBank/DDBJ whole genome shotgun (WGS) entry which is preliminary data.</text>
</comment>
<feature type="chain" id="PRO_5042473272" description="Cell wall mannoprotein PIR1-like C-terminal domain-containing protein" evidence="6">
    <location>
        <begin position="19"/>
        <end position="384"/>
    </location>
</feature>
<gene>
    <name evidence="8" type="ORF">B0T15DRAFT_281688</name>
</gene>
<comment type="subcellular location">
    <subcellularLocation>
        <location evidence="1">Secreted</location>
        <location evidence="1">Cell wall</location>
    </subcellularLocation>
</comment>
<dbReference type="InterPro" id="IPR054508">
    <property type="entry name" value="PIR1-like_C"/>
</dbReference>
<dbReference type="GO" id="GO:0005199">
    <property type="term" value="F:structural constituent of cell wall"/>
    <property type="evidence" value="ECO:0007669"/>
    <property type="project" value="TreeGrafter"/>
</dbReference>
<reference evidence="8" key="1">
    <citation type="journal article" date="2023" name="Mol. Phylogenet. Evol.">
        <title>Genome-scale phylogeny and comparative genomics of the fungal order Sordariales.</title>
        <authorList>
            <person name="Hensen N."/>
            <person name="Bonometti L."/>
            <person name="Westerberg I."/>
            <person name="Brannstrom I.O."/>
            <person name="Guillou S."/>
            <person name="Cros-Aarteil S."/>
            <person name="Calhoun S."/>
            <person name="Haridas S."/>
            <person name="Kuo A."/>
            <person name="Mondo S."/>
            <person name="Pangilinan J."/>
            <person name="Riley R."/>
            <person name="LaButti K."/>
            <person name="Andreopoulos B."/>
            <person name="Lipzen A."/>
            <person name="Chen C."/>
            <person name="Yan M."/>
            <person name="Daum C."/>
            <person name="Ng V."/>
            <person name="Clum A."/>
            <person name="Steindorff A."/>
            <person name="Ohm R.A."/>
            <person name="Martin F."/>
            <person name="Silar P."/>
            <person name="Natvig D.O."/>
            <person name="Lalanne C."/>
            <person name="Gautier V."/>
            <person name="Ament-Velasquez S.L."/>
            <person name="Kruys A."/>
            <person name="Hutchinson M.I."/>
            <person name="Powell A.J."/>
            <person name="Barry K."/>
            <person name="Miller A.N."/>
            <person name="Grigoriev I.V."/>
            <person name="Debuchy R."/>
            <person name="Gladieux P."/>
            <person name="Hiltunen Thoren M."/>
            <person name="Johannesson H."/>
        </authorList>
    </citation>
    <scope>NUCLEOTIDE SEQUENCE</scope>
    <source>
        <strain evidence="8">CBS 333.67</strain>
    </source>
</reference>
<evidence type="ECO:0000256" key="6">
    <source>
        <dbReference type="SAM" id="SignalP"/>
    </source>
</evidence>
<feature type="signal peptide" evidence="6">
    <location>
        <begin position="1"/>
        <end position="18"/>
    </location>
</feature>
<evidence type="ECO:0000256" key="5">
    <source>
        <dbReference type="ARBA" id="ARBA00038219"/>
    </source>
</evidence>
<evidence type="ECO:0000256" key="4">
    <source>
        <dbReference type="ARBA" id="ARBA00022729"/>
    </source>
</evidence>
<keyword evidence="3" id="KW-0964">Secreted</keyword>
<dbReference type="GO" id="GO:0009277">
    <property type="term" value="C:fungal-type cell wall"/>
    <property type="evidence" value="ECO:0007669"/>
    <property type="project" value="TreeGrafter"/>
</dbReference>
<dbReference type="Pfam" id="PF22799">
    <property type="entry name" value="PIR1-like_C"/>
    <property type="match status" value="1"/>
</dbReference>
<evidence type="ECO:0000313" key="8">
    <source>
        <dbReference type="EMBL" id="KAK3303665.1"/>
    </source>
</evidence>
<comment type="similarity">
    <text evidence="5">Belongs to the PIR protein family.</text>
</comment>
<dbReference type="EMBL" id="JAUDZG010000006">
    <property type="protein sequence ID" value="KAK3303665.1"/>
    <property type="molecule type" value="Genomic_DNA"/>
</dbReference>
<reference evidence="8" key="2">
    <citation type="submission" date="2023-06" db="EMBL/GenBank/DDBJ databases">
        <authorList>
            <consortium name="Lawrence Berkeley National Laboratory"/>
            <person name="Mondo S.J."/>
            <person name="Hensen N."/>
            <person name="Bonometti L."/>
            <person name="Westerberg I."/>
            <person name="Brannstrom I.O."/>
            <person name="Guillou S."/>
            <person name="Cros-Aarteil S."/>
            <person name="Calhoun S."/>
            <person name="Haridas S."/>
            <person name="Kuo A."/>
            <person name="Pangilinan J."/>
            <person name="Riley R."/>
            <person name="Labutti K."/>
            <person name="Andreopoulos B."/>
            <person name="Lipzen A."/>
            <person name="Chen C."/>
            <person name="Yanf M."/>
            <person name="Daum C."/>
            <person name="Ng V."/>
            <person name="Clum A."/>
            <person name="Steindorff A."/>
            <person name="Ohm R."/>
            <person name="Martin F."/>
            <person name="Silar P."/>
            <person name="Natvig D."/>
            <person name="Lalanne C."/>
            <person name="Gautier V."/>
            <person name="Ament-Velasquez S.L."/>
            <person name="Kruys A."/>
            <person name="Hutchinson M.I."/>
            <person name="Powell A.J."/>
            <person name="Barry K."/>
            <person name="Miller A.N."/>
            <person name="Grigoriev I.V."/>
            <person name="Debuchy R."/>
            <person name="Gladieux P."/>
            <person name="Thoren M.H."/>
            <person name="Johannesson H."/>
        </authorList>
    </citation>
    <scope>NUCLEOTIDE SEQUENCE</scope>
    <source>
        <strain evidence="8">CBS 333.67</strain>
    </source>
</reference>
<dbReference type="PANTHER" id="PTHR47254">
    <property type="entry name" value="CELL WALL MANNOPROTEIN CIS3-RELATED"/>
    <property type="match status" value="1"/>
</dbReference>
<evidence type="ECO:0000259" key="7">
    <source>
        <dbReference type="Pfam" id="PF22799"/>
    </source>
</evidence>
<keyword evidence="9" id="KW-1185">Reference proteome</keyword>
<keyword evidence="2" id="KW-0134">Cell wall</keyword>
<dbReference type="AlphaFoldDB" id="A0AAJ0LZR5"/>
<evidence type="ECO:0000256" key="1">
    <source>
        <dbReference type="ARBA" id="ARBA00004191"/>
    </source>
</evidence>
<evidence type="ECO:0000313" key="9">
    <source>
        <dbReference type="Proteomes" id="UP001273166"/>
    </source>
</evidence>